<dbReference type="Proteomes" id="UP001470230">
    <property type="component" value="Unassembled WGS sequence"/>
</dbReference>
<keyword evidence="3" id="KW-1185">Reference proteome</keyword>
<feature type="region of interest" description="Disordered" evidence="1">
    <location>
        <begin position="1"/>
        <end position="23"/>
    </location>
</feature>
<evidence type="ECO:0000313" key="3">
    <source>
        <dbReference type="Proteomes" id="UP001470230"/>
    </source>
</evidence>
<evidence type="ECO:0000313" key="2">
    <source>
        <dbReference type="EMBL" id="KAK8890863.1"/>
    </source>
</evidence>
<gene>
    <name evidence="2" type="ORF">M9Y10_028062</name>
</gene>
<dbReference type="EMBL" id="JAPFFF010000004">
    <property type="protein sequence ID" value="KAK8890863.1"/>
    <property type="molecule type" value="Genomic_DNA"/>
</dbReference>
<evidence type="ECO:0000256" key="1">
    <source>
        <dbReference type="SAM" id="MobiDB-lite"/>
    </source>
</evidence>
<feature type="region of interest" description="Disordered" evidence="1">
    <location>
        <begin position="262"/>
        <end position="282"/>
    </location>
</feature>
<organism evidence="2 3">
    <name type="scientific">Tritrichomonas musculus</name>
    <dbReference type="NCBI Taxonomy" id="1915356"/>
    <lineage>
        <taxon>Eukaryota</taxon>
        <taxon>Metamonada</taxon>
        <taxon>Parabasalia</taxon>
        <taxon>Tritrichomonadida</taxon>
        <taxon>Tritrichomonadidae</taxon>
        <taxon>Tritrichomonas</taxon>
    </lineage>
</organism>
<feature type="compositionally biased region" description="Low complexity" evidence="1">
    <location>
        <begin position="1"/>
        <end position="16"/>
    </location>
</feature>
<dbReference type="Gene3D" id="6.10.140.1350">
    <property type="match status" value="1"/>
</dbReference>
<comment type="caution">
    <text evidence="2">The sequence shown here is derived from an EMBL/GenBank/DDBJ whole genome shotgun (WGS) entry which is preliminary data.</text>
</comment>
<reference evidence="2 3" key="1">
    <citation type="submission" date="2024-04" db="EMBL/GenBank/DDBJ databases">
        <title>Tritrichomonas musculus Genome.</title>
        <authorList>
            <person name="Alves-Ferreira E."/>
            <person name="Grigg M."/>
            <person name="Lorenzi H."/>
            <person name="Galac M."/>
        </authorList>
    </citation>
    <scope>NUCLEOTIDE SEQUENCE [LARGE SCALE GENOMIC DNA]</scope>
    <source>
        <strain evidence="2 3">EAF2021</strain>
    </source>
</reference>
<name>A0ABR2KIR7_9EUKA</name>
<accession>A0ABR2KIR7</accession>
<sequence length="282" mass="32441">MANNNKGGFNFNFNFGQPKKEEEEEKPHFQLTEQMLINELPNDIVTQFIDVHKLIQENSKSLSTNATKVSGCSIESDCETIKKDIIECLNSSLTSLAHQIDFGQSSFNECKNDLEISKSDYQYSSHYRSIPSPFIKRYVSKIKKHAEELSQSLASYNSRFQPQQIEQNQNKQSETQILYNLLSEQQQAILRCSSRVAAIKNRFEKVRSTVAAKLDTNLNLELKDDIQQNLCAQRIQDEIKRYENDKRQKRIKIIEETDIFGNSKAPPPKSNNLFGGFNFGKK</sequence>
<proteinExistence type="predicted"/>
<protein>
    <submittedName>
        <fullName evidence="2">Uncharacterized protein</fullName>
    </submittedName>
</protein>